<keyword evidence="5" id="KW-1185">Reference proteome</keyword>
<dbReference type="InterPro" id="IPR010314">
    <property type="entry name" value="E3_Ub_ligase_DUF913"/>
</dbReference>
<feature type="compositionally biased region" description="Polar residues" evidence="1">
    <location>
        <begin position="130"/>
        <end position="150"/>
    </location>
</feature>
<dbReference type="AlphaFoldDB" id="A0A139ABP1"/>
<feature type="domain" description="DUF908" evidence="2">
    <location>
        <begin position="12"/>
        <end position="339"/>
    </location>
</feature>
<feature type="non-terminal residue" evidence="4">
    <location>
        <position position="587"/>
    </location>
</feature>
<evidence type="ECO:0000313" key="5">
    <source>
        <dbReference type="Proteomes" id="UP000070544"/>
    </source>
</evidence>
<organism evidence="4 5">
    <name type="scientific">Gonapodya prolifera (strain JEL478)</name>
    <name type="common">Monoblepharis prolifera</name>
    <dbReference type="NCBI Taxonomy" id="1344416"/>
    <lineage>
        <taxon>Eukaryota</taxon>
        <taxon>Fungi</taxon>
        <taxon>Fungi incertae sedis</taxon>
        <taxon>Chytridiomycota</taxon>
        <taxon>Chytridiomycota incertae sedis</taxon>
        <taxon>Monoblepharidomycetes</taxon>
        <taxon>Monoblepharidales</taxon>
        <taxon>Gonapodyaceae</taxon>
        <taxon>Gonapodya</taxon>
    </lineage>
</organism>
<dbReference type="Pfam" id="PF06025">
    <property type="entry name" value="DUF913"/>
    <property type="match status" value="1"/>
</dbReference>
<name>A0A139ABP1_GONPJ</name>
<dbReference type="Proteomes" id="UP000070544">
    <property type="component" value="Unassembled WGS sequence"/>
</dbReference>
<reference evidence="4 5" key="1">
    <citation type="journal article" date="2015" name="Genome Biol. Evol.">
        <title>Phylogenomic analyses indicate that early fungi evolved digesting cell walls of algal ancestors of land plants.</title>
        <authorList>
            <person name="Chang Y."/>
            <person name="Wang S."/>
            <person name="Sekimoto S."/>
            <person name="Aerts A.L."/>
            <person name="Choi C."/>
            <person name="Clum A."/>
            <person name="LaButti K.M."/>
            <person name="Lindquist E.A."/>
            <person name="Yee Ngan C."/>
            <person name="Ohm R.A."/>
            <person name="Salamov A.A."/>
            <person name="Grigoriev I.V."/>
            <person name="Spatafora J.W."/>
            <person name="Berbee M.L."/>
        </authorList>
    </citation>
    <scope>NUCLEOTIDE SEQUENCE [LARGE SCALE GENOMIC DNA]</scope>
    <source>
        <strain evidence="4 5">JEL478</strain>
    </source>
</reference>
<protein>
    <submittedName>
        <fullName evidence="4">DUF913-domain-containing protein</fullName>
    </submittedName>
</protein>
<dbReference type="Pfam" id="PF06012">
    <property type="entry name" value="DUF908"/>
    <property type="match status" value="1"/>
</dbReference>
<dbReference type="OrthoDB" id="8068875at2759"/>
<feature type="domain" description="DUF913" evidence="3">
    <location>
        <begin position="402"/>
        <end position="587"/>
    </location>
</feature>
<evidence type="ECO:0000256" key="1">
    <source>
        <dbReference type="SAM" id="MobiDB-lite"/>
    </source>
</evidence>
<sequence>MLSCFCLALVRSEQHLHELLRTFDLDVLADTARLVLRQAQRTSGQRKSSSGLSQDVLVALAQPWRSATEERVSFSQFVVGGDTGKVESGLYYTVYSVVEEGADKYAKEDKEKAGKGKDVVKEQEKRNDQESGAPQRSPDTPQGKGRTSSKGRVEVTPGKRRPSAPKVGGSNNTSGSAEDVVAGDHSKHAALGVTHISISDVTALGSTPKEAFDYVVATHKVPEDQQFEVAHRIKCAFYAKTHEGRIQLTIVRLLALAILAHTSSDELFQSKILNREPQLVPGIAELVQNHGSFPQEITTAALYLVDGIARLRNRLQEVLGAVNATSAFGISMVLLRKVLDHARNSETHTESDAEFAEALLDFLSYIIATPAGTNVLSSCGLIPTLTAALDIYSEKQTKMVGRIVGIIDVVISGFPDTYFDSFVAAHGLDLCVARIKTEVDGAIANAKREAGGDIMDVAPPVVESVAAASAINPFSLPIPNEKSTLIRSLLKLVLHIQQISGNADRVRNMIESTIPLSVRDIFAYSKTFGPSVFGLAANVMSAFIHNEPTSLQILQELKLPQTFLLSIAEHVPSSAEVVSAIPTAFGA</sequence>
<accession>A0A139ABP1</accession>
<dbReference type="STRING" id="1344416.A0A139ABP1"/>
<proteinExistence type="predicted"/>
<evidence type="ECO:0000313" key="4">
    <source>
        <dbReference type="EMBL" id="KXS14211.1"/>
    </source>
</evidence>
<dbReference type="InterPro" id="IPR010309">
    <property type="entry name" value="E3_Ub_ligase_DUF908"/>
</dbReference>
<feature type="compositionally biased region" description="Basic and acidic residues" evidence="1">
    <location>
        <begin position="105"/>
        <end position="129"/>
    </location>
</feature>
<dbReference type="EMBL" id="KQ965771">
    <property type="protein sequence ID" value="KXS14211.1"/>
    <property type="molecule type" value="Genomic_DNA"/>
</dbReference>
<evidence type="ECO:0000259" key="3">
    <source>
        <dbReference type="Pfam" id="PF06025"/>
    </source>
</evidence>
<evidence type="ECO:0000259" key="2">
    <source>
        <dbReference type="Pfam" id="PF06012"/>
    </source>
</evidence>
<feature type="region of interest" description="Disordered" evidence="1">
    <location>
        <begin position="105"/>
        <end position="182"/>
    </location>
</feature>
<gene>
    <name evidence="4" type="ORF">M427DRAFT_355833</name>
</gene>